<sequence>MIILPPAPGSKKSSMFSSPEPEQEPEPVEVNVVDDDLAPVPSNKERKASSHRRPSKAEKAIKARKEGGSLGILTAMEEDSDYMSPANVQVDLLIVARIAKMSKDTIKSTIKALASGFEGISSGFESLRACLNNGGMEGLKNSLTKVETHLKVNLKEQRELQLSINTHLAQISHFNMEWVKALSYIGTAMSLALSLY</sequence>
<reference evidence="2 3" key="1">
    <citation type="submission" date="2014-06" db="EMBL/GenBank/DDBJ databases">
        <title>Evolutionary Origins and Diversification of the Mycorrhizal Mutualists.</title>
        <authorList>
            <consortium name="DOE Joint Genome Institute"/>
            <consortium name="Mycorrhizal Genomics Consortium"/>
            <person name="Kohler A."/>
            <person name="Kuo A."/>
            <person name="Nagy L.G."/>
            <person name="Floudas D."/>
            <person name="Copeland A."/>
            <person name="Barry K.W."/>
            <person name="Cichocki N."/>
            <person name="Veneault-Fourrey C."/>
            <person name="LaButti K."/>
            <person name="Lindquist E.A."/>
            <person name="Lipzen A."/>
            <person name="Lundell T."/>
            <person name="Morin E."/>
            <person name="Murat C."/>
            <person name="Riley R."/>
            <person name="Ohm R."/>
            <person name="Sun H."/>
            <person name="Tunlid A."/>
            <person name="Henrissat B."/>
            <person name="Grigoriev I.V."/>
            <person name="Hibbett D.S."/>
            <person name="Martin F."/>
        </authorList>
    </citation>
    <scope>NUCLEOTIDE SEQUENCE [LARGE SCALE GENOMIC DNA]</scope>
    <source>
        <strain evidence="2 3">SS14</strain>
    </source>
</reference>
<protein>
    <submittedName>
        <fullName evidence="2">Uncharacterized protein</fullName>
    </submittedName>
</protein>
<evidence type="ECO:0000313" key="2">
    <source>
        <dbReference type="EMBL" id="KIJ36622.1"/>
    </source>
</evidence>
<dbReference type="EMBL" id="KN837176">
    <property type="protein sequence ID" value="KIJ36622.1"/>
    <property type="molecule type" value="Genomic_DNA"/>
</dbReference>
<proteinExistence type="predicted"/>
<dbReference type="Proteomes" id="UP000054279">
    <property type="component" value="Unassembled WGS sequence"/>
</dbReference>
<accession>A0A0C9V4H8</accession>
<keyword evidence="3" id="KW-1185">Reference proteome</keyword>
<evidence type="ECO:0000313" key="3">
    <source>
        <dbReference type="Proteomes" id="UP000054279"/>
    </source>
</evidence>
<name>A0A0C9V4H8_SPHS4</name>
<dbReference type="AlphaFoldDB" id="A0A0C9V4H8"/>
<gene>
    <name evidence="2" type="ORF">M422DRAFT_50949</name>
</gene>
<organism evidence="2 3">
    <name type="scientific">Sphaerobolus stellatus (strain SS14)</name>
    <dbReference type="NCBI Taxonomy" id="990650"/>
    <lineage>
        <taxon>Eukaryota</taxon>
        <taxon>Fungi</taxon>
        <taxon>Dikarya</taxon>
        <taxon>Basidiomycota</taxon>
        <taxon>Agaricomycotina</taxon>
        <taxon>Agaricomycetes</taxon>
        <taxon>Phallomycetidae</taxon>
        <taxon>Geastrales</taxon>
        <taxon>Sphaerobolaceae</taxon>
        <taxon>Sphaerobolus</taxon>
    </lineage>
</organism>
<dbReference type="HOGENOM" id="CLU_1391008_0_0_1"/>
<feature type="compositionally biased region" description="Acidic residues" evidence="1">
    <location>
        <begin position="21"/>
        <end position="37"/>
    </location>
</feature>
<feature type="region of interest" description="Disordered" evidence="1">
    <location>
        <begin position="1"/>
        <end position="62"/>
    </location>
</feature>
<evidence type="ECO:0000256" key="1">
    <source>
        <dbReference type="SAM" id="MobiDB-lite"/>
    </source>
</evidence>